<protein>
    <recommendedName>
        <fullName evidence="1">Replication protein A 70 kDa DNA-binding subunit B/D first OB fold domain-containing protein</fullName>
    </recommendedName>
</protein>
<reference evidence="2" key="1">
    <citation type="submission" date="2019-12" db="EMBL/GenBank/DDBJ databases">
        <authorList>
            <person name="Scholes J."/>
        </authorList>
    </citation>
    <scope>NUCLEOTIDE SEQUENCE</scope>
</reference>
<feature type="non-terminal residue" evidence="2">
    <location>
        <position position="212"/>
    </location>
</feature>
<proteinExistence type="predicted"/>
<sequence>VIMSRKYFSIKEVNDQLDGWTVAVQVVERSHTLISRKNNDGLPFIRFVLTDAEGTLVSAVVFGDNIRYFDDLLMPFKRYYVSNAAVKVVLPMYKIGSYPYSWTIKSKTPVEEIAEPIPPMLPCPIELTNFKHLFKYAETEIVQNVMGVVVHVFPLKAGKNQTRDIVIVNEEKICMLLTLWSDYCLHEGSQLANTMASCNVIVAMRVKVTTFN</sequence>
<feature type="non-terminal residue" evidence="2">
    <location>
        <position position="1"/>
    </location>
</feature>
<evidence type="ECO:0000313" key="2">
    <source>
        <dbReference type="EMBL" id="CAA0819352.1"/>
    </source>
</evidence>
<dbReference type="Proteomes" id="UP001153555">
    <property type="component" value="Unassembled WGS sequence"/>
</dbReference>
<name>A0A9N7MUK0_STRHE</name>
<gene>
    <name evidence="2" type="ORF">SHERM_17825</name>
</gene>
<comment type="caution">
    <text evidence="2">The sequence shown here is derived from an EMBL/GenBank/DDBJ whole genome shotgun (WGS) entry which is preliminary data.</text>
</comment>
<feature type="domain" description="Replication protein A 70 kDa DNA-binding subunit B/D first OB fold" evidence="1">
    <location>
        <begin position="7"/>
        <end position="111"/>
    </location>
</feature>
<dbReference type="SUPFAM" id="SSF50249">
    <property type="entry name" value="Nucleic acid-binding proteins"/>
    <property type="match status" value="1"/>
</dbReference>
<evidence type="ECO:0000259" key="1">
    <source>
        <dbReference type="Pfam" id="PF02721"/>
    </source>
</evidence>
<dbReference type="Gene3D" id="2.40.50.140">
    <property type="entry name" value="Nucleic acid-binding proteins"/>
    <property type="match status" value="2"/>
</dbReference>
<accession>A0A9N7MUK0</accession>
<dbReference type="OrthoDB" id="1725660at2759"/>
<dbReference type="Pfam" id="PF02721">
    <property type="entry name" value="DUF223"/>
    <property type="match status" value="1"/>
</dbReference>
<dbReference type="InterPro" id="IPR012340">
    <property type="entry name" value="NA-bd_OB-fold"/>
</dbReference>
<dbReference type="InterPro" id="IPR003871">
    <property type="entry name" value="RFA1B/D_OB_1st"/>
</dbReference>
<organism evidence="2 3">
    <name type="scientific">Striga hermonthica</name>
    <name type="common">Purple witchweed</name>
    <name type="synonym">Buchnera hermonthica</name>
    <dbReference type="NCBI Taxonomy" id="68872"/>
    <lineage>
        <taxon>Eukaryota</taxon>
        <taxon>Viridiplantae</taxon>
        <taxon>Streptophyta</taxon>
        <taxon>Embryophyta</taxon>
        <taxon>Tracheophyta</taxon>
        <taxon>Spermatophyta</taxon>
        <taxon>Magnoliopsida</taxon>
        <taxon>eudicotyledons</taxon>
        <taxon>Gunneridae</taxon>
        <taxon>Pentapetalae</taxon>
        <taxon>asterids</taxon>
        <taxon>lamiids</taxon>
        <taxon>Lamiales</taxon>
        <taxon>Orobanchaceae</taxon>
        <taxon>Buchnereae</taxon>
        <taxon>Striga</taxon>
    </lineage>
</organism>
<dbReference type="EMBL" id="CACSLK010018944">
    <property type="protein sequence ID" value="CAA0819352.1"/>
    <property type="molecule type" value="Genomic_DNA"/>
</dbReference>
<dbReference type="AlphaFoldDB" id="A0A9N7MUK0"/>
<keyword evidence="3" id="KW-1185">Reference proteome</keyword>
<evidence type="ECO:0000313" key="3">
    <source>
        <dbReference type="Proteomes" id="UP001153555"/>
    </source>
</evidence>